<comment type="caution">
    <text evidence="1">Lacks conserved residue(s) required for the propagation of feature annotation.</text>
</comment>
<dbReference type="OrthoDB" id="6236007at2759"/>
<keyword evidence="2" id="KW-0472">Membrane</keyword>
<feature type="transmembrane region" description="Helical" evidence="2">
    <location>
        <begin position="24"/>
        <end position="45"/>
    </location>
</feature>
<dbReference type="Gene3D" id="2.10.25.10">
    <property type="entry name" value="Laminin"/>
    <property type="match status" value="1"/>
</dbReference>
<dbReference type="InterPro" id="IPR050525">
    <property type="entry name" value="ECM_Assembly_Org"/>
</dbReference>
<dbReference type="Gene3D" id="3.40.50.410">
    <property type="entry name" value="von Willebrand factor, type A domain"/>
    <property type="match status" value="1"/>
</dbReference>
<dbReference type="InterPro" id="IPR036465">
    <property type="entry name" value="vWFA_dom_sf"/>
</dbReference>
<keyword evidence="6" id="KW-1185">Reference proteome</keyword>
<evidence type="ECO:0000256" key="1">
    <source>
        <dbReference type="PROSITE-ProRule" id="PRU01005"/>
    </source>
</evidence>
<dbReference type="InterPro" id="IPR036084">
    <property type="entry name" value="Ser_inhib-like_sf"/>
</dbReference>
<protein>
    <submittedName>
        <fullName evidence="5">Uncharacterized protein</fullName>
    </submittedName>
</protein>
<dbReference type="SMART" id="SM00327">
    <property type="entry name" value="VWA"/>
    <property type="match status" value="1"/>
</dbReference>
<comment type="caution">
    <text evidence="5">The sequence shown here is derived from an EMBL/GenBank/DDBJ whole genome shotgun (WGS) entry which is preliminary data.</text>
</comment>
<keyword evidence="2" id="KW-0812">Transmembrane</keyword>
<dbReference type="PROSITE" id="PS51670">
    <property type="entry name" value="SHKT"/>
    <property type="match status" value="3"/>
</dbReference>
<evidence type="ECO:0000256" key="2">
    <source>
        <dbReference type="SAM" id="Phobius"/>
    </source>
</evidence>
<dbReference type="CDD" id="cd19941">
    <property type="entry name" value="TIL"/>
    <property type="match status" value="1"/>
</dbReference>
<feature type="disulfide bond" evidence="1">
    <location>
        <begin position="5375"/>
        <end position="5388"/>
    </location>
</feature>
<name>A0A8E0VLA7_9TREM</name>
<dbReference type="InterPro" id="IPR002035">
    <property type="entry name" value="VWF_A"/>
</dbReference>
<dbReference type="PANTHER" id="PTHR24020">
    <property type="entry name" value="COLLAGEN ALPHA"/>
    <property type="match status" value="1"/>
</dbReference>
<organism evidence="5 6">
    <name type="scientific">Fasciolopsis buskii</name>
    <dbReference type="NCBI Taxonomy" id="27845"/>
    <lineage>
        <taxon>Eukaryota</taxon>
        <taxon>Metazoa</taxon>
        <taxon>Spiralia</taxon>
        <taxon>Lophotrochozoa</taxon>
        <taxon>Platyhelminthes</taxon>
        <taxon>Trematoda</taxon>
        <taxon>Digenea</taxon>
        <taxon>Plagiorchiida</taxon>
        <taxon>Echinostomata</taxon>
        <taxon>Echinostomatoidea</taxon>
        <taxon>Fasciolidae</taxon>
        <taxon>Fasciolopsis</taxon>
    </lineage>
</organism>
<proteinExistence type="predicted"/>
<feature type="domain" description="VWFA" evidence="3">
    <location>
        <begin position="4337"/>
        <end position="4524"/>
    </location>
</feature>
<dbReference type="SMART" id="SM00254">
    <property type="entry name" value="ShKT"/>
    <property type="match status" value="5"/>
</dbReference>
<dbReference type="SUPFAM" id="SSF57567">
    <property type="entry name" value="Serine protease inhibitors"/>
    <property type="match status" value="1"/>
</dbReference>
<evidence type="ECO:0000313" key="5">
    <source>
        <dbReference type="EMBL" id="KAA0194550.1"/>
    </source>
</evidence>
<dbReference type="InterPro" id="IPR003582">
    <property type="entry name" value="ShKT_dom"/>
</dbReference>
<accession>A0A8E0VLA7</accession>
<keyword evidence="2" id="KW-1133">Transmembrane helix</keyword>
<dbReference type="SUPFAM" id="SSF53300">
    <property type="entry name" value="vWA-like"/>
    <property type="match status" value="1"/>
</dbReference>
<gene>
    <name evidence="5" type="ORF">FBUS_02797</name>
</gene>
<sequence length="5651" mass="649321">MESAKGQQVAVSPKPGRRKPRQSWIWWAAILNFIILTPMSLRAALAGTITPCPPEVTTISCDVPQAVVVLEKRTYSRERNQSCSEQVLQSRLPVICDSRIRLAAVHPCREGYQISRFIAYRRQGCECLPEPITLQRPCDCHVNVSLTVLCGPKSSLEKVSLEKPGLGDRCKLMAIQTSHQMCELIRSEVTIRAVVSANETQQTEQHLLHRVARSVQTGGPQCGKNQHFVHDRNPCPETCENVLLGHPNPRCGHPMYHGPGCECQLGYVLDGMLCVPPSHCGCLESVCVDRASEEECSQWEREGRCVKDKLAMDRICRATCSKCIHRCQNQVPLAQCERFRRRGACKDRLYQMLCRRTCMPQECSCPPCRLETGTCNPHTQNIEIRRTCFRQTSDGRCEPLMTRHFKPCGECSPTLSRIPDKCDFCKGQRTIHLKTFFREEGGQFRCRLMDNVHEEPCACKPIKLVRQTCSKDTTLIRTLYVQEQKSCFDCVARKKVILNKPIVCRRRWIRHGPCRRRDNQSPSVRNLIHVKQVASNCRCRLAVRVTTEVCECPIPKRTTPKCDPKLNQLVIRETFFRPHKGQCASKTITKLIPKPPCPMRSESDQSKEKFLCNPQTCERTLHMTSWQWESCKCVPIQIVQPAGKCCCPKTQKSLSACHNGIQIEREVVYDLVEGECRKHVNERKLHCACPPPRHLYKCNPQTNEKWTKAVAYHLKSDGSCTEVDEVAQYRTECAAYGIRRITECNIKRPGDSRPYRHLLTTKPRIENCMCHEPQSKVEFEACDCPEAKQPPVKLIQQCPQWCYHTTSNQCDMRCQNISVWQKFVYDGQESGRCKAEIVRKIEHPCCCPRNKRILDRSCTPSGHEQIVRIGETILRQGRCVHVVRQVRERVHCVEGFVRHEWVNPNDRAGRFLRDVLGHVTHCKCQVRTVDLTCPKVCPPPTKSTKCDAGSQELVHTVVHYISTGCRCEKVAYKRRTSVLCPKLTKLISAKCSLVTNVETRKFVHSFQDGCECKHRIVVRQRPCGCPKPKFSELHCDSRTNLLRGVKTVYTLEGSQCTVRKELVQKRTDCRQRWLFEPRQNDGGPLAHLTCDATTGQGRLWTYVWVPSACKCVRRRRVLREGVCRCSPSQTAMYCDAGSNNWVRKTTRFVLDAEHLQCHRREILHAKPTYCPRARVRATPCDPIKRYRELELHFYKRDHCHCKPQRRVIRQPCGCATGPGSAVKLRRRCDALRGRLHLEILTRRWSSEANRCVPIRTVKTIPIACKPKVRVIRGQCVNGKMSETLIEQFRDPNGCACKKRGRKVMRDCRCPTMIINDGSCDGQRASWEEMVVERIWDPLRKACAIERRTPSIHFCQCPPKETSRTCKNGIVLQMHIRFRLNPKMVTCERIVQERDIRPHCDYPPELTSQAPHSSLFHRYRQSACDLATCTLKLEVFVRKYDPTRCACRWTLAEARRCTCCGCPKPTMDVKCQKDKNLVGTITYYAAEVQRCGHKCVPKVQNVFKQVDCNTYPRLPNPHWTKCDRTTCQQRFVMPYYERRNCRCVLTEKVLASRTCCCSKQLQEEKLCHLGMLDTITHKFEWKNGRCFRLSQRKSNPIACPIKVETRFGECRLDTCRQPIFELGWRVDPLTCACKPYQILRGEKECCCAEKPTLRTVCVGNCDVSVREVYKFDQENRRCVKENFIQRQCRKCPQPHKIRETCDARGTCLQTVRHIRYIVEDCQCKRLETVRQERCCCPPSVTLGSQCLEDLGVVETKQVSYDLVNGHCAERTSLTRVPTKCPPAEAQFQEQTIPCNRKTCLRPVLGPRWIRVGCQCVQQKPRRFETCCCSNRIVRTKRICQPNGDFVLLTQAWKYRNGECHKVMLSKGLKSPPCPSQKITPLGPCDAVTKKQPVLLERFQVKQCKCHSVSGQKIQRICACPSPEETVESCNPVTCLERVHRITWALDSHDAQCHRLPPQLLKRPCCCPPRVDPNEERNRCVPETGQLEIVRIIYQFDPTRRVCEPQQIRQLKPLECPKETKHLRGKCGPTSIWTVDSLIRWVPHPSRCRCRKVMKLMKRPCDCRLLDRQPRKPVCIMDEGLLLQKRIVHHKKDGVCQPEEKWLKRKIVCPDGVRTKINCNPQTCEGTQIARWFERVGCGCVERVRETRGKCCCPKPHEEHRCLNEGKLAVVDKISYRLDSVRMECIKQMDRIKRDVECVESSPHVLRRYCDRETCHPVTLLERIVRRNCKCENLAERVQHRDQQCCCPPPRYTTKCYDLYGVLSRIVYKYELLRGHCVTRKIVDEDKIVCPPEVVERHQPCDPATGIRPVIRHLHNRIGCKCVSQTKTDVEPCGCPAPRLMKEPCESGMVSRKVIRVWSDLDGNPISGNVQCRKRSVFLYNEPCHCPPPTETKSCQRGEIVIVRREQHLSMHTGHPTCEAKSHVKKIPVVCDQNTISRYRLRCVNHQRKVIRIRQTLDTTTCECRRMARIHFEACDCHLKNKEQRLCHNGVLTLHRTTYTSRPDLGRCVKTTSRSVHPVVCSGQPEIIQSSGCNIEQANGIYLSEEVRWQRVADCQCITQRKQTLRLCGCPQPRVEKRCLDTVNLAEYKTTFSHVANQCIPNQDVVTTEVRCSRPARIVEKSSCERGLPLDRNPAGCTEQITVAFDQVENCQCHSRTVRIRRPCCTPEPRTETHCDPVRSRWITTVTTYKMVPGKVLFESGDLSIWDQVIKPVHQTKEQLVTCPETEVRESCDQKTGMWTQLVIRHEQTGCQCKRIRTVNYGRCKCPPVRVIEKACKDNFLERITERYDLVGGKCVAKHSSQHIRCGCPKPVRRVYCDGTGRWVKCFSQFLFNPMAKACRLVKHCVRWDQECPSPKNRLFGPCGPQNGFKQTVQKVRFSLDRKTCLCQPEVLNEWTELCRCDQLNRVTERCQDGRLQILGTVHEKVNGECRPKQVIRTKPVVCPAPKIRILPCNRSPKSRLRGLSFKIVDLFEIRGCRCVRRRRVYRKPCDCNLLHGQRRFRRCVGGRQIEVKQIFWTPRGSTCIPGMADYKINIPCKQAVREHKTQCQIDPSGVGRFRVERLEQRVLDCRCVWVRVESSVRYCACPKARRLVTCVDHGLRLLIRQTRFVLKSDKCLPISHDDTRDPCQRHRAHVPKFKLGSCDPKSCLAERIDYRAWPVNCKCQLQRKRTLEPCCCPATRVQPSHCDPVRNVLAQKETAFELRRLDQGLRRSVAFCQAITRDRAVPVLCGPRQHRFRVRPCDGQFHLISIHDMVVKNCQCKLKRVRHLRVRCGCPNKIQLVKGNCGPDQWAEDKWIALRAVPVARPRLVQTSGPKLNPVKCEPVLLESRRRRCACPTPVESLDCMDGKLLVKQLVTYRLNPLMNSCERHVMRYPHPVRCPPARLSRSKCSPRNAFIQHEILRYWVKEQCQCKGILKRRSWVCDCAARYPPQQREFCHPRGHSKVIEVEKWINVGRNCKRIVERSENAIICPSQLKMVRAPCDHDLAHRRRVFWIQQRPRNCRCDWHRLSHAAAEARGLRSSEVCRCRPDHQVRRCEPPGLGKPAIEKIIHIHYFIQDGECESTQRVEVRPVVCGPPDKTIRGPCDPITNTRSVKTVHNRLDGCTCRTTVTEHRCACSCPPVKQIAQCHPRDGLSRLIRVEHRLDPSGCLCQAKRRVRQKITRCPKGKRLVEKGPCRLVDNFAVHPGDKIRHLTWFLFDRDGCRCKRRRIVTEEVCACAEDPLEKKVCINDRMLEVEQSIRRLNSDLQCQRFVISRTRQPVELGKPERVVRCNLKTGVAQVMETVPYIENCLRRVRMRVYTRRCKCQSQPRLIKQTPCGPDCTQHLVWLREVFTPQRRCKRQIRTERVRCCCHSGVIPLPEHCDSVKGVLVSGVRSFDLLSGKCVPRDQLTQKPIVCPYGLKTQMLPQSDGKLRMEKRFHIREGCQCIPKVEITFREWNCPPPTTTKNCVLSGPDQYSVQQVSVVWAPAPSADGSCARQDTVVQQHPIDCSASKTTRATECRLDAQRHAFLRIDHLLTKSADACRCTPNPPRLIYHVCHCVKPERQVKCHPTRGLVMHISTRYELSGDKTRCIPHSTRRVWKVNCPSSGHPINKGRTPCNPKTGMFFDLYEQYHRRGCRCLPRRWKIPGHCRCPGPTVKTRCLDSATREVITTSFKLSTKGVCIKSDTIHKEPVRCAFPKRLLHLSKEYLVEKDLIHDVPGIVRHVYPCGSAGHCEQKIREFRWHANSECGCEWKTRQIQRSCCCSTARTERFCNKRTGIVAYRKTEWHLQSGHCRRSVHVRTRPIVCPHEAVVKPIGVCHNGKQKHALLQPIRLQCACIPRRRIIEKQCLCPTVSSAEVVFLLDASVIKRQPDYLEHIQQVMRDVIHTFVLSYPSQEQGNSYRFAILVYAHHPEIVSNLNSGQNPEKLLDRIDHITLMDSHGSNLAAALKMVEFEIIPKQRPNVPLLVYVITDGVGISWPEALNSAHKLRQMQVQLIVVHVKPVVDPSENHWLVQFVSRPASAHLIVLPRAAAIKDRTNRLIETMCARACPVDQILNTECGPQTGCLGRTYIHSYRFDVTSGRCLGQTKIRKRRCCCPQNPQMREVCEANRLYHYTTNWQLNKQNLCTQFTLKRDITATLEAQCVPKLSVKVESCSPEGNAIQWVIRRNLDRCKCQETRHRRLVRCRCDPGKQRIRCIADSFIVREWSKQQLINGDCMPKHGVTKQKLVCPKPFIFKSECDTMTCQRRVTLVEHRPQRCHCRRRTTVHHEICCCRGEKTVNYEGCKYEALKMFVERSIEPTVKASACVHRTRYHFQPVACPRNPKTIRHQCRQPSESDSHGSPGLDPALIYRQVEQTWWQIGACECRVQRRSHFETCGCDQTRLGSELSRRQVSRCHSANGILITYAQRLSLEVAGRNPEHESGVRLLNLEDAKCQPQFKVQSVRKIVCPEAKAITGPCVPDSDGRSYRLIHIHRWFRQGCECKSMTPTLKQRVLCACRPPRGLERCSSPRPGMPRNQLEVSVIREQLVSRTKRPGTETETVCLPMPPIEQRRTIICPRNYISYSKCMEGRARISVTLFAMHQCQCKRHVRQVVAKCQSVHTVASEHPGLRPISHADKSQQKSGYGLAMPVYRLVDCIDLLPRSQCRILESAPYGICERPDEGQATLCRRTCNLCPRCSLDETTFRVVPSNSPGGVCLLTDQRYGRRFLHQILRGPISLAHCKLICAKLPGCLSFDYYVGRDRADTLAPVCVLSRVDPATLKRRLSDPVSFGANPMELKMHSAARCFLFRKICKKSCPKPKIEEASPCRCEMLAQAVNDLEVDKPEGASVMHCVQRVKVLFYAQISSGYCVRKRWLGDIPCRNTQRKKRVAPIGDCEDKEAPLWCQDRVANNPGACKEPGLRQQCRKSCGLCKCRGSYMLRGRCHRSGHAVETRISYRPHPLHHMCTAVIEKKKITCEFCPVGQYPVVHECDEKSGKRRIAHVRAQLIPVPVLPAGQAGKRSQRCSISIHNEIIQCGGCLAEGSDRKTVYPCRYVPLHHGDSEGTYHLKVITEFMVNDHGCCHVRRSERVFYCGGCPPLQIRTSQCDHGQRLRHFLFFTLPATGHHIPGEPCIAHTITRRESCEPIPTSTQDDCMDQLTRMDCIGLRKIGGCKPNSDYARKLCARSCGFCQY</sequence>
<evidence type="ECO:0000313" key="6">
    <source>
        <dbReference type="Proteomes" id="UP000728185"/>
    </source>
</evidence>
<dbReference type="Proteomes" id="UP000728185">
    <property type="component" value="Unassembled WGS sequence"/>
</dbReference>
<dbReference type="Pfam" id="PF00092">
    <property type="entry name" value="VWA"/>
    <property type="match status" value="1"/>
</dbReference>
<reference evidence="5" key="1">
    <citation type="submission" date="2019-05" db="EMBL/GenBank/DDBJ databases">
        <title>Annotation for the trematode Fasciolopsis buski.</title>
        <authorList>
            <person name="Choi Y.-J."/>
        </authorList>
    </citation>
    <scope>NUCLEOTIDE SEQUENCE</scope>
    <source>
        <strain evidence="5">HT</strain>
        <tissue evidence="5">Whole worm</tissue>
    </source>
</reference>
<evidence type="ECO:0000259" key="3">
    <source>
        <dbReference type="PROSITE" id="PS50234"/>
    </source>
</evidence>
<feature type="domain" description="ShKT" evidence="4">
    <location>
        <begin position="287"/>
        <end position="323"/>
    </location>
</feature>
<dbReference type="CDD" id="cd01450">
    <property type="entry name" value="vWFA_subfamily_ECM"/>
    <property type="match status" value="1"/>
</dbReference>
<dbReference type="EMBL" id="LUCM01004306">
    <property type="protein sequence ID" value="KAA0194550.1"/>
    <property type="molecule type" value="Genomic_DNA"/>
</dbReference>
<dbReference type="PROSITE" id="PS50234">
    <property type="entry name" value="VWFA"/>
    <property type="match status" value="1"/>
</dbReference>
<feature type="domain" description="ShKT" evidence="4">
    <location>
        <begin position="5613"/>
        <end position="5649"/>
    </location>
</feature>
<dbReference type="PANTHER" id="PTHR24020:SF20">
    <property type="entry name" value="PH DOMAIN-CONTAINING PROTEIN"/>
    <property type="match status" value="1"/>
</dbReference>
<feature type="domain" description="ShKT" evidence="4">
    <location>
        <begin position="5355"/>
        <end position="5391"/>
    </location>
</feature>
<keyword evidence="1" id="KW-1015">Disulfide bond</keyword>
<evidence type="ECO:0000259" key="4">
    <source>
        <dbReference type="PROSITE" id="PS51670"/>
    </source>
</evidence>